<evidence type="ECO:0000313" key="2">
    <source>
        <dbReference type="EMBL" id="KAK8874514.1"/>
    </source>
</evidence>
<evidence type="ECO:0000256" key="1">
    <source>
        <dbReference type="SAM" id="SignalP"/>
    </source>
</evidence>
<keyword evidence="3" id="KW-1185">Reference proteome</keyword>
<dbReference type="EMBL" id="JAPCWZ010000003">
    <property type="protein sequence ID" value="KAK8874514.1"/>
    <property type="molecule type" value="Genomic_DNA"/>
</dbReference>
<feature type="chain" id="PRO_5046223736" evidence="1">
    <location>
        <begin position="21"/>
        <end position="91"/>
    </location>
</feature>
<evidence type="ECO:0000313" key="3">
    <source>
        <dbReference type="Proteomes" id="UP001390339"/>
    </source>
</evidence>
<proteinExistence type="predicted"/>
<accession>A0ABR2J9X3</accession>
<name>A0ABR2J9X3_9PEZI</name>
<gene>
    <name evidence="2" type="ORF">PGQ11_005028</name>
</gene>
<dbReference type="Proteomes" id="UP001390339">
    <property type="component" value="Unassembled WGS sequence"/>
</dbReference>
<reference evidence="2 3" key="1">
    <citation type="journal article" date="2024" name="IMA Fungus">
        <title>Apiospora arundinis, a panoply of carbohydrate-active enzymes and secondary metabolites.</title>
        <authorList>
            <person name="Sorensen T."/>
            <person name="Petersen C."/>
            <person name="Muurmann A.T."/>
            <person name="Christiansen J.V."/>
            <person name="Brundto M.L."/>
            <person name="Overgaard C.K."/>
            <person name="Boysen A.T."/>
            <person name="Wollenberg R.D."/>
            <person name="Larsen T.O."/>
            <person name="Sorensen J.L."/>
            <person name="Nielsen K.L."/>
            <person name="Sondergaard T.E."/>
        </authorList>
    </citation>
    <scope>NUCLEOTIDE SEQUENCE [LARGE SCALE GENOMIC DNA]</scope>
    <source>
        <strain evidence="2 3">AAU 773</strain>
    </source>
</reference>
<sequence length="91" mass="9692">MHITIPLFTFSACFLRSTVAAAVAPTVMPEATAPVPHCIPFEDPGCCVNKAVCQCNDGMFWPLRVDQNTTGCNPPGMGVYGDATKIPGWCC</sequence>
<feature type="signal peptide" evidence="1">
    <location>
        <begin position="1"/>
        <end position="20"/>
    </location>
</feature>
<keyword evidence="1" id="KW-0732">Signal</keyword>
<protein>
    <submittedName>
        <fullName evidence="2">Uncharacterized protein</fullName>
    </submittedName>
</protein>
<organism evidence="2 3">
    <name type="scientific">Apiospora arundinis</name>
    <dbReference type="NCBI Taxonomy" id="335852"/>
    <lineage>
        <taxon>Eukaryota</taxon>
        <taxon>Fungi</taxon>
        <taxon>Dikarya</taxon>
        <taxon>Ascomycota</taxon>
        <taxon>Pezizomycotina</taxon>
        <taxon>Sordariomycetes</taxon>
        <taxon>Xylariomycetidae</taxon>
        <taxon>Amphisphaeriales</taxon>
        <taxon>Apiosporaceae</taxon>
        <taxon>Apiospora</taxon>
    </lineage>
</organism>
<comment type="caution">
    <text evidence="2">The sequence shown here is derived from an EMBL/GenBank/DDBJ whole genome shotgun (WGS) entry which is preliminary data.</text>
</comment>